<dbReference type="STRING" id="1666911.HLUCCA11_19560"/>
<reference evidence="1 2" key="1">
    <citation type="submission" date="2015-09" db="EMBL/GenBank/DDBJ databases">
        <title>Identification and resolution of microdiversity through metagenomic sequencing of parallel consortia.</title>
        <authorList>
            <person name="Nelson W.C."/>
            <person name="Romine M.F."/>
            <person name="Lindemann S.R."/>
        </authorList>
    </citation>
    <scope>NUCLEOTIDE SEQUENCE [LARGE SCALE GENOMIC DNA]</scope>
    <source>
        <strain evidence="1">Ana</strain>
    </source>
</reference>
<dbReference type="AlphaFoldDB" id="A0A0P8BW67"/>
<dbReference type="CDD" id="cd07528">
    <property type="entry name" value="HAD_CbbY-like"/>
    <property type="match status" value="1"/>
</dbReference>
<comment type="caution">
    <text evidence="1">The sequence shown here is derived from an EMBL/GenBank/DDBJ whole genome shotgun (WGS) entry which is preliminary data.</text>
</comment>
<evidence type="ECO:0000313" key="1">
    <source>
        <dbReference type="EMBL" id="KPQ33116.1"/>
    </source>
</evidence>
<protein>
    <submittedName>
        <fullName evidence="1">Putative phosphatase/phosphohexomutase</fullName>
    </submittedName>
</protein>
<dbReference type="GO" id="GO:0016787">
    <property type="term" value="F:hydrolase activity"/>
    <property type="evidence" value="ECO:0007669"/>
    <property type="project" value="InterPro"/>
</dbReference>
<dbReference type="SFLD" id="SFLDG01129">
    <property type="entry name" value="C1.5:_HAD__Beta-PGM__Phosphata"/>
    <property type="match status" value="1"/>
</dbReference>
<dbReference type="Pfam" id="PF00702">
    <property type="entry name" value="Hydrolase"/>
    <property type="match status" value="1"/>
</dbReference>
<name>A0A0P8BW67_9CYAN</name>
<dbReference type="InterPro" id="IPR036412">
    <property type="entry name" value="HAD-like_sf"/>
</dbReference>
<dbReference type="SFLD" id="SFLDG01135">
    <property type="entry name" value="C1.5.6:_HAD__Beta-PGM__Phospha"/>
    <property type="match status" value="1"/>
</dbReference>
<dbReference type="PATRIC" id="fig|1666911.3.peg.2212"/>
<dbReference type="Proteomes" id="UP000050465">
    <property type="component" value="Unassembled WGS sequence"/>
</dbReference>
<dbReference type="SUPFAM" id="SSF56784">
    <property type="entry name" value="HAD-like"/>
    <property type="match status" value="1"/>
</dbReference>
<dbReference type="PANTHER" id="PTHR42896:SF2">
    <property type="entry name" value="CBBY-LIKE PROTEIN"/>
    <property type="match status" value="1"/>
</dbReference>
<accession>A0A0P8BW67</accession>
<evidence type="ECO:0000313" key="2">
    <source>
        <dbReference type="Proteomes" id="UP000050465"/>
    </source>
</evidence>
<dbReference type="InterPro" id="IPR044999">
    <property type="entry name" value="CbbY-like"/>
</dbReference>
<sequence>MAQTTRELKALIFDVDGTLAETERDGHRPAFNQAFADNGLDWQWSEALYGELLEVSGGKERIRAYVQQSQPNFVLPDGFADLADFIKHLHAVKTQHYKQFAQEGRIPLRPGVKRLLNEARDKGIRLAIATTTTPANVQALLENTLGAESLSWFEVIAAGDMVPHKKPAPDIFEYALAHLNLPPENCLGFEDTNNGLLSATQTGLKTIITVNDYTRQQDFSQATLVISDFGEPEQPFQVIAGDAKDAQYFDIALAQAICAA</sequence>
<organism evidence="1 2">
    <name type="scientific">Phormidesmis priestleyi Ana</name>
    <dbReference type="NCBI Taxonomy" id="1666911"/>
    <lineage>
        <taxon>Bacteria</taxon>
        <taxon>Bacillati</taxon>
        <taxon>Cyanobacteriota</taxon>
        <taxon>Cyanophyceae</taxon>
        <taxon>Leptolyngbyales</taxon>
        <taxon>Leptolyngbyaceae</taxon>
        <taxon>Phormidesmis</taxon>
    </lineage>
</organism>
<dbReference type="SFLD" id="SFLDS00003">
    <property type="entry name" value="Haloacid_Dehalogenase"/>
    <property type="match status" value="1"/>
</dbReference>
<dbReference type="Gene3D" id="1.10.150.240">
    <property type="entry name" value="Putative phosphatase, domain 2"/>
    <property type="match status" value="1"/>
</dbReference>
<dbReference type="InterPro" id="IPR023198">
    <property type="entry name" value="PGP-like_dom2"/>
</dbReference>
<dbReference type="PANTHER" id="PTHR42896">
    <property type="entry name" value="XYLULOSE-1,5-BISPHOSPHATE (XUBP) PHOSPHATASE"/>
    <property type="match status" value="1"/>
</dbReference>
<dbReference type="Gene3D" id="3.40.50.1000">
    <property type="entry name" value="HAD superfamily/HAD-like"/>
    <property type="match status" value="1"/>
</dbReference>
<gene>
    <name evidence="1" type="ORF">HLUCCA11_19560</name>
</gene>
<dbReference type="SFLD" id="SFLDF00035">
    <property type="entry name" value="phosphoglycolate_phosphatase"/>
    <property type="match status" value="1"/>
</dbReference>
<proteinExistence type="predicted"/>
<dbReference type="InterPro" id="IPR006439">
    <property type="entry name" value="HAD-SF_hydro_IA"/>
</dbReference>
<dbReference type="InterPro" id="IPR023214">
    <property type="entry name" value="HAD_sf"/>
</dbReference>
<dbReference type="PRINTS" id="PR00413">
    <property type="entry name" value="HADHALOGNASE"/>
</dbReference>
<dbReference type="EMBL" id="LJZR01000038">
    <property type="protein sequence ID" value="KPQ33116.1"/>
    <property type="molecule type" value="Genomic_DNA"/>
</dbReference>
<dbReference type="NCBIfam" id="TIGR01509">
    <property type="entry name" value="HAD-SF-IA-v3"/>
    <property type="match status" value="1"/>
</dbReference>